<dbReference type="Proteomes" id="UP000559987">
    <property type="component" value="Unassembled WGS sequence"/>
</dbReference>
<name>A0A839UKV7_9GAMM</name>
<dbReference type="EMBL" id="JACHXZ010000001">
    <property type="protein sequence ID" value="MBB3167401.1"/>
    <property type="molecule type" value="Genomic_DNA"/>
</dbReference>
<gene>
    <name evidence="2" type="ORF">FHS30_000577</name>
</gene>
<keyword evidence="1" id="KW-1133">Transmembrane helix</keyword>
<dbReference type="RefSeq" id="WP_183908087.1">
    <property type="nucleotide sequence ID" value="NZ_JACHXZ010000001.1"/>
</dbReference>
<feature type="transmembrane region" description="Helical" evidence="1">
    <location>
        <begin position="230"/>
        <end position="253"/>
    </location>
</feature>
<protein>
    <submittedName>
        <fullName evidence="2">Uncharacterized protein</fullName>
    </submittedName>
</protein>
<proteinExistence type="predicted"/>
<sequence>MANPIPYTHIAPNALQQRQQEQALAMSLRKNDTTLVAMTSDEFLDYALAIKESQGMSRNDALSWIDGIAGLPTANPAAIKHSWDQNKGTGKEIGSYLPVFSDARKLTKLASDLHKGGGAYSKYRVNYHGGKAYVVIAGYAGLRQHLTASHYLANNPKVVSMGIGKLGAADTIRSGFLLSVIFSVAFHSLDQMLNDSATWHTFLAGVTVDVVSAVTGGAIAWGVTSMFIGGAAMAAVGPILLVVIAGAAATWYLNDLASQYQVAERMAVRLIVAESRLASEFNRLDREIKRGLNHANEDPVGFMHKLFGVPYFGRFQ</sequence>
<dbReference type="AlphaFoldDB" id="A0A839UKV7"/>
<evidence type="ECO:0000313" key="3">
    <source>
        <dbReference type="Proteomes" id="UP000559987"/>
    </source>
</evidence>
<keyword evidence="3" id="KW-1185">Reference proteome</keyword>
<evidence type="ECO:0000256" key="1">
    <source>
        <dbReference type="SAM" id="Phobius"/>
    </source>
</evidence>
<evidence type="ECO:0000313" key="2">
    <source>
        <dbReference type="EMBL" id="MBB3167401.1"/>
    </source>
</evidence>
<keyword evidence="1" id="KW-0472">Membrane</keyword>
<organism evidence="2 3">
    <name type="scientific">Simiduia aestuariiviva</name>
    <dbReference type="NCBI Taxonomy" id="1510459"/>
    <lineage>
        <taxon>Bacteria</taxon>
        <taxon>Pseudomonadati</taxon>
        <taxon>Pseudomonadota</taxon>
        <taxon>Gammaproteobacteria</taxon>
        <taxon>Cellvibrionales</taxon>
        <taxon>Cellvibrionaceae</taxon>
        <taxon>Simiduia</taxon>
    </lineage>
</organism>
<accession>A0A839UKV7</accession>
<reference evidence="2 3" key="1">
    <citation type="submission" date="2020-08" db="EMBL/GenBank/DDBJ databases">
        <title>Genomic Encyclopedia of Type Strains, Phase III (KMG-III): the genomes of soil and plant-associated and newly described type strains.</title>
        <authorList>
            <person name="Whitman W."/>
        </authorList>
    </citation>
    <scope>NUCLEOTIDE SEQUENCE [LARGE SCALE GENOMIC DNA]</scope>
    <source>
        <strain evidence="2 3">CECT 8571</strain>
    </source>
</reference>
<feature type="transmembrane region" description="Helical" evidence="1">
    <location>
        <begin position="201"/>
        <end position="223"/>
    </location>
</feature>
<comment type="caution">
    <text evidence="2">The sequence shown here is derived from an EMBL/GenBank/DDBJ whole genome shotgun (WGS) entry which is preliminary data.</text>
</comment>
<keyword evidence="1" id="KW-0812">Transmembrane</keyword>